<protein>
    <submittedName>
        <fullName evidence="1">Uncharacterized protein</fullName>
    </submittedName>
</protein>
<reference evidence="1" key="2">
    <citation type="submission" date="2022-01" db="EMBL/GenBank/DDBJ databases">
        <authorList>
            <person name="Yamashiro T."/>
            <person name="Shiraishi A."/>
            <person name="Satake H."/>
            <person name="Nakayama K."/>
        </authorList>
    </citation>
    <scope>NUCLEOTIDE SEQUENCE</scope>
</reference>
<dbReference type="EMBL" id="BQNB010009216">
    <property type="protein sequence ID" value="GJS60362.1"/>
    <property type="molecule type" value="Genomic_DNA"/>
</dbReference>
<dbReference type="Proteomes" id="UP001151760">
    <property type="component" value="Unassembled WGS sequence"/>
</dbReference>
<sequence length="282" mass="31660">MVGTGYVKAGVQELHKLLKDDDMWIKSSPEGGGRDVLDEDKYQKAFPRSSKRNRIMRSWTTESSRAIDHGHGLLLRISLVDAAKPNIFHRLPSGGLSQYITLTINQRSTHEQQTPTVPMSTVRNTRGKDHVLQGLEEPTPDAVLRELWNKKLSPDLYRASHRRKEPSSEDWEEKSKACLYTQTAVTKVPVQRELGSPQGDITIKRRCLEELMTTHITMKAGEVTGNQNQQGIHGGMLAICKTYDGTWDPEDTLKALPISSKNGTLGDADMVSHVQLNAYWKC</sequence>
<comment type="caution">
    <text evidence="1">The sequence shown here is derived from an EMBL/GenBank/DDBJ whole genome shotgun (WGS) entry which is preliminary data.</text>
</comment>
<reference evidence="1" key="1">
    <citation type="journal article" date="2022" name="Int. J. Mol. Sci.">
        <title>Draft Genome of Tanacetum Coccineum: Genomic Comparison of Closely Related Tanacetum-Family Plants.</title>
        <authorList>
            <person name="Yamashiro T."/>
            <person name="Shiraishi A."/>
            <person name="Nakayama K."/>
            <person name="Satake H."/>
        </authorList>
    </citation>
    <scope>NUCLEOTIDE SEQUENCE</scope>
</reference>
<gene>
    <name evidence="1" type="ORF">Tco_0655146</name>
</gene>
<proteinExistence type="predicted"/>
<name>A0ABQ4X565_9ASTR</name>
<accession>A0ABQ4X565</accession>
<evidence type="ECO:0000313" key="2">
    <source>
        <dbReference type="Proteomes" id="UP001151760"/>
    </source>
</evidence>
<organism evidence="1 2">
    <name type="scientific">Tanacetum coccineum</name>
    <dbReference type="NCBI Taxonomy" id="301880"/>
    <lineage>
        <taxon>Eukaryota</taxon>
        <taxon>Viridiplantae</taxon>
        <taxon>Streptophyta</taxon>
        <taxon>Embryophyta</taxon>
        <taxon>Tracheophyta</taxon>
        <taxon>Spermatophyta</taxon>
        <taxon>Magnoliopsida</taxon>
        <taxon>eudicotyledons</taxon>
        <taxon>Gunneridae</taxon>
        <taxon>Pentapetalae</taxon>
        <taxon>asterids</taxon>
        <taxon>campanulids</taxon>
        <taxon>Asterales</taxon>
        <taxon>Asteraceae</taxon>
        <taxon>Asteroideae</taxon>
        <taxon>Anthemideae</taxon>
        <taxon>Anthemidinae</taxon>
        <taxon>Tanacetum</taxon>
    </lineage>
</organism>
<keyword evidence="2" id="KW-1185">Reference proteome</keyword>
<evidence type="ECO:0000313" key="1">
    <source>
        <dbReference type="EMBL" id="GJS60362.1"/>
    </source>
</evidence>